<sequence length="90" mass="9841">MKQLIRRLSRVADSSHYCLLRSNSSSCPSTRSMRAAAKLRRSSSASVPEGCLPVYVGDEMERQAESEPGILGFGGNIILGNWALRESRGK</sequence>
<evidence type="ECO:0000313" key="2">
    <source>
        <dbReference type="Proteomes" id="UP001370490"/>
    </source>
</evidence>
<dbReference type="AlphaFoldDB" id="A0AAN8VUG0"/>
<name>A0AAN8VUG0_9MAGN</name>
<organism evidence="1 2">
    <name type="scientific">Dillenia turbinata</name>
    <dbReference type="NCBI Taxonomy" id="194707"/>
    <lineage>
        <taxon>Eukaryota</taxon>
        <taxon>Viridiplantae</taxon>
        <taxon>Streptophyta</taxon>
        <taxon>Embryophyta</taxon>
        <taxon>Tracheophyta</taxon>
        <taxon>Spermatophyta</taxon>
        <taxon>Magnoliopsida</taxon>
        <taxon>eudicotyledons</taxon>
        <taxon>Gunneridae</taxon>
        <taxon>Pentapetalae</taxon>
        <taxon>Dilleniales</taxon>
        <taxon>Dilleniaceae</taxon>
        <taxon>Dillenia</taxon>
    </lineage>
</organism>
<reference evidence="1 2" key="1">
    <citation type="submission" date="2023-12" db="EMBL/GenBank/DDBJ databases">
        <title>A high-quality genome assembly for Dillenia turbinata (Dilleniales).</title>
        <authorList>
            <person name="Chanderbali A."/>
        </authorList>
    </citation>
    <scope>NUCLEOTIDE SEQUENCE [LARGE SCALE GENOMIC DNA]</scope>
    <source>
        <strain evidence="1">LSX21</strain>
        <tissue evidence="1">Leaf</tissue>
    </source>
</reference>
<dbReference type="Proteomes" id="UP001370490">
    <property type="component" value="Unassembled WGS sequence"/>
</dbReference>
<comment type="caution">
    <text evidence="1">The sequence shown here is derived from an EMBL/GenBank/DDBJ whole genome shotgun (WGS) entry which is preliminary data.</text>
</comment>
<gene>
    <name evidence="1" type="ORF">RJ641_036521</name>
</gene>
<proteinExistence type="predicted"/>
<protein>
    <submittedName>
        <fullName evidence="1">Uncharacterized protein</fullName>
    </submittedName>
</protein>
<evidence type="ECO:0000313" key="1">
    <source>
        <dbReference type="EMBL" id="KAK6933627.1"/>
    </source>
</evidence>
<keyword evidence="2" id="KW-1185">Reference proteome</keyword>
<dbReference type="EMBL" id="JBAMMX010000009">
    <property type="protein sequence ID" value="KAK6933627.1"/>
    <property type="molecule type" value="Genomic_DNA"/>
</dbReference>
<accession>A0AAN8VUG0</accession>